<evidence type="ECO:0000313" key="1">
    <source>
        <dbReference type="EMBL" id="CAL5131757.1"/>
    </source>
</evidence>
<dbReference type="Proteomes" id="UP001497525">
    <property type="component" value="Unassembled WGS sequence"/>
</dbReference>
<name>A0AAV2T2T9_CALDB</name>
<organism evidence="1 2">
    <name type="scientific">Calicophoron daubneyi</name>
    <name type="common">Rumen fluke</name>
    <name type="synonym">Paramphistomum daubneyi</name>
    <dbReference type="NCBI Taxonomy" id="300641"/>
    <lineage>
        <taxon>Eukaryota</taxon>
        <taxon>Metazoa</taxon>
        <taxon>Spiralia</taxon>
        <taxon>Lophotrochozoa</taxon>
        <taxon>Platyhelminthes</taxon>
        <taxon>Trematoda</taxon>
        <taxon>Digenea</taxon>
        <taxon>Plagiorchiida</taxon>
        <taxon>Pronocephalata</taxon>
        <taxon>Paramphistomoidea</taxon>
        <taxon>Paramphistomidae</taxon>
        <taxon>Calicophoron</taxon>
    </lineage>
</organism>
<dbReference type="AlphaFoldDB" id="A0AAV2T2T9"/>
<proteinExistence type="predicted"/>
<sequence length="104" mass="11870">MVKKYKRKNLMTQNKSPTHLINSYSGLTRRSYLELMGRQSLMRSHVDTEQPYMVGWISSTEAFDSVPFSSPIFGMITEPLNDFFLLLPTLSRSSKGPSDFIPSC</sequence>
<protein>
    <submittedName>
        <fullName evidence="1">Uncharacterized protein</fullName>
    </submittedName>
</protein>
<accession>A0AAV2T2T9</accession>
<comment type="caution">
    <text evidence="1">The sequence shown here is derived from an EMBL/GenBank/DDBJ whole genome shotgun (WGS) entry which is preliminary data.</text>
</comment>
<gene>
    <name evidence="1" type="ORF">CDAUBV1_LOCUS4305</name>
</gene>
<evidence type="ECO:0000313" key="2">
    <source>
        <dbReference type="Proteomes" id="UP001497525"/>
    </source>
</evidence>
<reference evidence="1" key="1">
    <citation type="submission" date="2024-06" db="EMBL/GenBank/DDBJ databases">
        <authorList>
            <person name="Liu X."/>
            <person name="Lenzi L."/>
            <person name="Haldenby T S."/>
            <person name="Uol C."/>
        </authorList>
    </citation>
    <scope>NUCLEOTIDE SEQUENCE</scope>
</reference>
<dbReference type="EMBL" id="CAXLJL010000102">
    <property type="protein sequence ID" value="CAL5131757.1"/>
    <property type="molecule type" value="Genomic_DNA"/>
</dbReference>